<evidence type="ECO:0000313" key="7">
    <source>
        <dbReference type="EMBL" id="MBF8192762.1"/>
    </source>
</evidence>
<evidence type="ECO:0000256" key="1">
    <source>
        <dbReference type="ARBA" id="ARBA00000085"/>
    </source>
</evidence>
<dbReference type="Gene3D" id="1.10.287.130">
    <property type="match status" value="1"/>
</dbReference>
<dbReference type="GO" id="GO:0004673">
    <property type="term" value="F:protein histidine kinase activity"/>
    <property type="evidence" value="ECO:0007669"/>
    <property type="project" value="UniProtKB-EC"/>
</dbReference>
<feature type="domain" description="Histidine kinase" evidence="6">
    <location>
        <begin position="297"/>
        <end position="474"/>
    </location>
</feature>
<dbReference type="RefSeq" id="WP_195901647.1">
    <property type="nucleotide sequence ID" value="NZ_JADOGI010000231.1"/>
</dbReference>
<dbReference type="InterPro" id="IPR014710">
    <property type="entry name" value="RmlC-like_jellyroll"/>
</dbReference>
<proteinExistence type="predicted"/>
<dbReference type="InterPro" id="IPR000595">
    <property type="entry name" value="cNMP-bd_dom"/>
</dbReference>
<evidence type="ECO:0000256" key="3">
    <source>
        <dbReference type="ARBA" id="ARBA00022777"/>
    </source>
</evidence>
<dbReference type="PRINTS" id="PR00344">
    <property type="entry name" value="BCTRLSENSOR"/>
</dbReference>
<keyword evidence="8" id="KW-1185">Reference proteome</keyword>
<evidence type="ECO:0000259" key="5">
    <source>
        <dbReference type="PROSITE" id="PS50042"/>
    </source>
</evidence>
<keyword evidence="3" id="KW-0808">Transferase</keyword>
<dbReference type="InterPro" id="IPR018490">
    <property type="entry name" value="cNMP-bd_dom_sf"/>
</dbReference>
<comment type="caution">
    <text evidence="7">The sequence shown here is derived from an EMBL/GenBank/DDBJ whole genome shotgun (WGS) entry which is preliminary data.</text>
</comment>
<dbReference type="CDD" id="cd00038">
    <property type="entry name" value="CAP_ED"/>
    <property type="match status" value="1"/>
</dbReference>
<organism evidence="7 8">
    <name type="scientific">Nonomuraea cypriaca</name>
    <dbReference type="NCBI Taxonomy" id="1187855"/>
    <lineage>
        <taxon>Bacteria</taxon>
        <taxon>Bacillati</taxon>
        <taxon>Actinomycetota</taxon>
        <taxon>Actinomycetes</taxon>
        <taxon>Streptosporangiales</taxon>
        <taxon>Streptosporangiaceae</taxon>
        <taxon>Nonomuraea</taxon>
    </lineage>
</organism>
<dbReference type="PANTHER" id="PTHR43065">
    <property type="entry name" value="SENSOR HISTIDINE KINASE"/>
    <property type="match status" value="1"/>
</dbReference>
<sequence>MTDIDTTIDIDRLRKLFLFERLTDEQLTKLANSGKVRTYAQDEDIVRQGDPAECFAVLIEGEIQMISETVSAGTVAMPRTSQPGVYGGATSAYLGDRAPQTYQHTLRATAPSRIFILPARKFGDIVAEWFPMGVHLLDGLLSGGRMQREIIDRRQRLTALGTITAGLTHELNNPAAAAVRAVSELRSLIKTSRLQLAQLAQAGIPPEKLRTLIEAQEACTSNLGRLPQRSPLEISDAEDELGEALEEIGVEDAWELAPALVNAGFSGKELEKIRGKVGEEHTPAALQWLAEAIEISQMLDEVTEATERITTLIRSAKQYSQMDRAPFQTVDVHDLLDSTLAIFRGKIPPGISVVTDYDRTLPDIPCYAGELNQVWTNLIHNALDAMGGEGRLTVRTAHDEDEAIVEIGDTGPGVPETIRDRIFEPFFTTKTVGEGTGLGLDISYRIVAGRHGGEIKVRSVPGETWFEVRLPLREPTAVPEPVA</sequence>
<evidence type="ECO:0000256" key="4">
    <source>
        <dbReference type="ARBA" id="ARBA00023012"/>
    </source>
</evidence>
<protein>
    <recommendedName>
        <fullName evidence="2">histidine kinase</fullName>
        <ecNumber evidence="2">2.7.13.3</ecNumber>
    </recommendedName>
</protein>
<feature type="domain" description="Cyclic nucleotide-binding" evidence="5">
    <location>
        <begin position="18"/>
        <end position="126"/>
    </location>
</feature>
<keyword evidence="4" id="KW-0902">Two-component regulatory system</keyword>
<dbReference type="PROSITE" id="PS50042">
    <property type="entry name" value="CNMP_BINDING_3"/>
    <property type="match status" value="1"/>
</dbReference>
<dbReference type="InterPro" id="IPR005467">
    <property type="entry name" value="His_kinase_dom"/>
</dbReference>
<dbReference type="SMART" id="SM00387">
    <property type="entry name" value="HATPase_c"/>
    <property type="match status" value="1"/>
</dbReference>
<accession>A0A931AGX3</accession>
<dbReference type="InterPro" id="IPR036890">
    <property type="entry name" value="HATPase_C_sf"/>
</dbReference>
<dbReference type="AlphaFoldDB" id="A0A931AGX3"/>
<dbReference type="Proteomes" id="UP000605361">
    <property type="component" value="Unassembled WGS sequence"/>
</dbReference>
<evidence type="ECO:0000313" key="8">
    <source>
        <dbReference type="Proteomes" id="UP000605361"/>
    </source>
</evidence>
<dbReference type="SUPFAM" id="SSF51206">
    <property type="entry name" value="cAMP-binding domain-like"/>
    <property type="match status" value="1"/>
</dbReference>
<gene>
    <name evidence="7" type="ORF">ITP53_45210</name>
</gene>
<evidence type="ECO:0000256" key="2">
    <source>
        <dbReference type="ARBA" id="ARBA00012438"/>
    </source>
</evidence>
<dbReference type="Gene3D" id="3.30.565.10">
    <property type="entry name" value="Histidine kinase-like ATPase, C-terminal domain"/>
    <property type="match status" value="1"/>
</dbReference>
<dbReference type="Pfam" id="PF00027">
    <property type="entry name" value="cNMP_binding"/>
    <property type="match status" value="1"/>
</dbReference>
<name>A0A931AGX3_9ACTN</name>
<dbReference type="EMBL" id="JADOGI010000231">
    <property type="protein sequence ID" value="MBF8192762.1"/>
    <property type="molecule type" value="Genomic_DNA"/>
</dbReference>
<dbReference type="EC" id="2.7.13.3" evidence="2"/>
<dbReference type="InterPro" id="IPR003594">
    <property type="entry name" value="HATPase_dom"/>
</dbReference>
<keyword evidence="3" id="KW-0418">Kinase</keyword>
<dbReference type="PANTHER" id="PTHR43065:SF48">
    <property type="entry name" value="HISTIDINE KINASE"/>
    <property type="match status" value="1"/>
</dbReference>
<reference evidence="7" key="1">
    <citation type="submission" date="2020-11" db="EMBL/GenBank/DDBJ databases">
        <title>Whole-genome analyses of Nonomuraea sp. K274.</title>
        <authorList>
            <person name="Veyisoglu A."/>
        </authorList>
    </citation>
    <scope>NUCLEOTIDE SEQUENCE</scope>
    <source>
        <strain evidence="7">K274</strain>
    </source>
</reference>
<dbReference type="SMART" id="SM00100">
    <property type="entry name" value="cNMP"/>
    <property type="match status" value="1"/>
</dbReference>
<dbReference type="Pfam" id="PF02518">
    <property type="entry name" value="HATPase_c"/>
    <property type="match status" value="1"/>
</dbReference>
<dbReference type="Gene3D" id="2.60.120.10">
    <property type="entry name" value="Jelly Rolls"/>
    <property type="match status" value="1"/>
</dbReference>
<dbReference type="GO" id="GO:0000160">
    <property type="term" value="P:phosphorelay signal transduction system"/>
    <property type="evidence" value="ECO:0007669"/>
    <property type="project" value="UniProtKB-KW"/>
</dbReference>
<dbReference type="InterPro" id="IPR004358">
    <property type="entry name" value="Sig_transdc_His_kin-like_C"/>
</dbReference>
<comment type="catalytic activity">
    <reaction evidence="1">
        <text>ATP + protein L-histidine = ADP + protein N-phospho-L-histidine.</text>
        <dbReference type="EC" id="2.7.13.3"/>
    </reaction>
</comment>
<dbReference type="SUPFAM" id="SSF55874">
    <property type="entry name" value="ATPase domain of HSP90 chaperone/DNA topoisomerase II/histidine kinase"/>
    <property type="match status" value="1"/>
</dbReference>
<evidence type="ECO:0000259" key="6">
    <source>
        <dbReference type="PROSITE" id="PS50109"/>
    </source>
</evidence>
<dbReference type="PROSITE" id="PS50109">
    <property type="entry name" value="HIS_KIN"/>
    <property type="match status" value="1"/>
</dbReference>